<comment type="caution">
    <text evidence="1">The sequence shown here is derived from an EMBL/GenBank/DDBJ whole genome shotgun (WGS) entry which is preliminary data.</text>
</comment>
<name>A0ABP8DVH1_9ACTN</name>
<proteinExistence type="predicted"/>
<dbReference type="EMBL" id="BAABAT010000082">
    <property type="protein sequence ID" value="GAA4263848.1"/>
    <property type="molecule type" value="Genomic_DNA"/>
</dbReference>
<evidence type="ECO:0008006" key="3">
    <source>
        <dbReference type="Google" id="ProtNLM"/>
    </source>
</evidence>
<evidence type="ECO:0000313" key="2">
    <source>
        <dbReference type="Proteomes" id="UP001500620"/>
    </source>
</evidence>
<protein>
    <recommendedName>
        <fullName evidence="3">Transposase</fullName>
    </recommendedName>
</protein>
<organism evidence="1 2">
    <name type="scientific">Dactylosporangium darangshiense</name>
    <dbReference type="NCBI Taxonomy" id="579108"/>
    <lineage>
        <taxon>Bacteria</taxon>
        <taxon>Bacillati</taxon>
        <taxon>Actinomycetota</taxon>
        <taxon>Actinomycetes</taxon>
        <taxon>Micromonosporales</taxon>
        <taxon>Micromonosporaceae</taxon>
        <taxon>Dactylosporangium</taxon>
    </lineage>
</organism>
<keyword evidence="2" id="KW-1185">Reference proteome</keyword>
<gene>
    <name evidence="1" type="ORF">GCM10022255_112110</name>
</gene>
<evidence type="ECO:0000313" key="1">
    <source>
        <dbReference type="EMBL" id="GAA4263848.1"/>
    </source>
</evidence>
<sequence length="87" mass="10109">MRKNPQWGYRRVHRELLVVGVKVVASSVWEILHKAGIDRAASTWSDLLRSQGQALLACDFFVRCCFERCLARPQQRSGRRRRRGGVR</sequence>
<accession>A0ABP8DVH1</accession>
<dbReference type="Proteomes" id="UP001500620">
    <property type="component" value="Unassembled WGS sequence"/>
</dbReference>
<reference evidence="2" key="1">
    <citation type="journal article" date="2019" name="Int. J. Syst. Evol. Microbiol.">
        <title>The Global Catalogue of Microorganisms (GCM) 10K type strain sequencing project: providing services to taxonomists for standard genome sequencing and annotation.</title>
        <authorList>
            <consortium name="The Broad Institute Genomics Platform"/>
            <consortium name="The Broad Institute Genome Sequencing Center for Infectious Disease"/>
            <person name="Wu L."/>
            <person name="Ma J."/>
        </authorList>
    </citation>
    <scope>NUCLEOTIDE SEQUENCE [LARGE SCALE GENOMIC DNA]</scope>
    <source>
        <strain evidence="2">JCM 17441</strain>
    </source>
</reference>